<gene>
    <name evidence="1" type="ORF">SVIM_LOCUS235704</name>
</gene>
<reference evidence="1" key="1">
    <citation type="submission" date="2019-03" db="EMBL/GenBank/DDBJ databases">
        <authorList>
            <person name="Mank J."/>
            <person name="Almeida P."/>
        </authorList>
    </citation>
    <scope>NUCLEOTIDE SEQUENCE</scope>
    <source>
        <strain evidence="1">78183</strain>
    </source>
</reference>
<dbReference type="AlphaFoldDB" id="A0A6N2LIF3"/>
<evidence type="ECO:0000313" key="1">
    <source>
        <dbReference type="EMBL" id="VFU40726.1"/>
    </source>
</evidence>
<name>A0A6N2LIF3_SALVM</name>
<proteinExistence type="predicted"/>
<sequence>MNTSGDNQEHYGWSERTSGSEMLACKFSDTEENKTEEVLNLLQYTSICSALLAEEYVSSSFPIGFLSEIIDSKQCQTLESVLASIENQENLQTSHIIMTTLLKVHVRGGLFEKSTDLLIELDTLGFAKEKDNLKFLILLAIEFKHDHAKA</sequence>
<dbReference type="EMBL" id="CAADRP010001552">
    <property type="protein sequence ID" value="VFU40726.1"/>
    <property type="molecule type" value="Genomic_DNA"/>
</dbReference>
<organism evidence="1">
    <name type="scientific">Salix viminalis</name>
    <name type="common">Common osier</name>
    <name type="synonym">Basket willow</name>
    <dbReference type="NCBI Taxonomy" id="40686"/>
    <lineage>
        <taxon>Eukaryota</taxon>
        <taxon>Viridiplantae</taxon>
        <taxon>Streptophyta</taxon>
        <taxon>Embryophyta</taxon>
        <taxon>Tracheophyta</taxon>
        <taxon>Spermatophyta</taxon>
        <taxon>Magnoliopsida</taxon>
        <taxon>eudicotyledons</taxon>
        <taxon>Gunneridae</taxon>
        <taxon>Pentapetalae</taxon>
        <taxon>rosids</taxon>
        <taxon>fabids</taxon>
        <taxon>Malpighiales</taxon>
        <taxon>Salicaceae</taxon>
        <taxon>Saliceae</taxon>
        <taxon>Salix</taxon>
    </lineage>
</organism>
<protein>
    <submittedName>
        <fullName evidence="1">Uncharacterized protein</fullName>
    </submittedName>
</protein>
<accession>A0A6N2LIF3</accession>